<reference evidence="1 2" key="1">
    <citation type="submission" date="2024-09" db="EMBL/GenBank/DDBJ databases">
        <authorList>
            <person name="Sun Q."/>
            <person name="Mori K."/>
        </authorList>
    </citation>
    <scope>NUCLEOTIDE SEQUENCE [LARGE SCALE GENOMIC DNA]</scope>
    <source>
        <strain evidence="1 2">NCAIM B.02301</strain>
    </source>
</reference>
<evidence type="ECO:0000313" key="1">
    <source>
        <dbReference type="EMBL" id="MFC0560933.1"/>
    </source>
</evidence>
<sequence>MLNEHGILNRKVIKQKYGRLLENSDLFGLPVWSIMTEETSQEVMPIVKEDLDKNIPPYRISDLEEILNYISDQSGGITSLSDGDKKHIELLVDTFKKILHRHERWSKEWRVLLSLNQEQIKEQNNYYWICNLLFTYNNEIIYRGTLRFYKKSLTHFSHLPPDTKDSFITSWFFIKKMIPSADKPRLILSIVDDISTEIFTSQQPHISINTENDSEMLFSWNSSFEKKVISIPDLSSNFRARMRDLNAVSSLKVFNMNGYFYSNDLDWTRSEENNSNDEQTFKGTRIYNTFDYLLKNCYIKNGDYILFKNGEDPSCYEFAEIIIPKKKAMLLWKGDIYHFTNLTKKLLNNQFIETTPNYCAKFWYLPNRQYSLYELANFIKMFHKF</sequence>
<dbReference type="EMBL" id="JBHLTR010000050">
    <property type="protein sequence ID" value="MFC0560933.1"/>
    <property type="molecule type" value="Genomic_DNA"/>
</dbReference>
<accession>A0ABV6NLF9</accession>
<comment type="caution">
    <text evidence="1">The sequence shown here is derived from an EMBL/GenBank/DDBJ whole genome shotgun (WGS) entry which is preliminary data.</text>
</comment>
<name>A0ABV6NLF9_9BACI</name>
<protein>
    <submittedName>
        <fullName evidence="1">Uncharacterized protein</fullName>
    </submittedName>
</protein>
<keyword evidence="2" id="KW-1185">Reference proteome</keyword>
<organism evidence="1 2">
    <name type="scientific">Halalkalibacter alkalisediminis</name>
    <dbReference type="NCBI Taxonomy" id="935616"/>
    <lineage>
        <taxon>Bacteria</taxon>
        <taxon>Bacillati</taxon>
        <taxon>Bacillota</taxon>
        <taxon>Bacilli</taxon>
        <taxon>Bacillales</taxon>
        <taxon>Bacillaceae</taxon>
        <taxon>Halalkalibacter</taxon>
    </lineage>
</organism>
<gene>
    <name evidence="1" type="ORF">ACFFH4_18450</name>
</gene>
<dbReference type="Proteomes" id="UP001589833">
    <property type="component" value="Unassembled WGS sequence"/>
</dbReference>
<proteinExistence type="predicted"/>
<evidence type="ECO:0000313" key="2">
    <source>
        <dbReference type="Proteomes" id="UP001589833"/>
    </source>
</evidence>